<evidence type="ECO:0000313" key="2">
    <source>
        <dbReference type="Proteomes" id="UP001652700"/>
    </source>
</evidence>
<keyword evidence="2" id="KW-1185">Reference proteome</keyword>
<protein>
    <submittedName>
        <fullName evidence="1">Uncharacterized protein</fullName>
    </submittedName>
</protein>
<dbReference type="Proteomes" id="UP001652700">
    <property type="component" value="Unplaced"/>
</dbReference>
<reference evidence="1" key="1">
    <citation type="submission" date="2025-05" db="UniProtKB">
        <authorList>
            <consortium name="EnsemblMetazoa"/>
        </authorList>
    </citation>
    <scope>IDENTIFICATION</scope>
</reference>
<evidence type="ECO:0000313" key="1">
    <source>
        <dbReference type="EnsemblMetazoa" id="XP_050497754.1"/>
    </source>
</evidence>
<proteinExistence type="predicted"/>
<dbReference type="EnsemblMetazoa" id="XM_050641797.1">
    <property type="protein sequence ID" value="XP_050497754.1"/>
    <property type="gene ID" value="LOC126878902"/>
</dbReference>
<sequence>MVGEKSLFCGACSNWCIQLEITEEREALDKVKMKRCVFPNPGFVSQLQSYRDMGYTTIRRYDPRLARYMMR</sequence>
<accession>A0ABM5JII9</accession>
<organism evidence="1 2">
    <name type="scientific">Diabrotica virgifera virgifera</name>
    <name type="common">western corn rootworm</name>
    <dbReference type="NCBI Taxonomy" id="50390"/>
    <lineage>
        <taxon>Eukaryota</taxon>
        <taxon>Metazoa</taxon>
        <taxon>Ecdysozoa</taxon>
        <taxon>Arthropoda</taxon>
        <taxon>Hexapoda</taxon>
        <taxon>Insecta</taxon>
        <taxon>Pterygota</taxon>
        <taxon>Neoptera</taxon>
        <taxon>Endopterygota</taxon>
        <taxon>Coleoptera</taxon>
        <taxon>Polyphaga</taxon>
        <taxon>Cucujiformia</taxon>
        <taxon>Chrysomeloidea</taxon>
        <taxon>Chrysomelidae</taxon>
        <taxon>Galerucinae</taxon>
        <taxon>Diabroticina</taxon>
        <taxon>Diabroticites</taxon>
        <taxon>Diabrotica</taxon>
    </lineage>
</organism>
<name>A0ABM5JII9_DIAVI</name>
<dbReference type="RefSeq" id="XP_050497754.1">
    <property type="nucleotide sequence ID" value="XM_050641797.1"/>
</dbReference>
<dbReference type="GeneID" id="126878902"/>